<dbReference type="Proteomes" id="UP001458880">
    <property type="component" value="Unassembled WGS sequence"/>
</dbReference>
<protein>
    <submittedName>
        <fullName evidence="1">Uncharacterized protein</fullName>
    </submittedName>
</protein>
<evidence type="ECO:0000313" key="1">
    <source>
        <dbReference type="EMBL" id="KAK9752255.1"/>
    </source>
</evidence>
<proteinExistence type="predicted"/>
<accession>A0AAW1N2S2</accession>
<keyword evidence="2" id="KW-1185">Reference proteome</keyword>
<evidence type="ECO:0000313" key="2">
    <source>
        <dbReference type="Proteomes" id="UP001458880"/>
    </source>
</evidence>
<reference evidence="1 2" key="1">
    <citation type="journal article" date="2024" name="BMC Genomics">
        <title>De novo assembly and annotation of Popillia japonica's genome with initial clues to its potential as an invasive pest.</title>
        <authorList>
            <person name="Cucini C."/>
            <person name="Boschi S."/>
            <person name="Funari R."/>
            <person name="Cardaioli E."/>
            <person name="Iannotti N."/>
            <person name="Marturano G."/>
            <person name="Paoli F."/>
            <person name="Bruttini M."/>
            <person name="Carapelli A."/>
            <person name="Frati F."/>
            <person name="Nardi F."/>
        </authorList>
    </citation>
    <scope>NUCLEOTIDE SEQUENCE [LARGE SCALE GENOMIC DNA]</scope>
    <source>
        <strain evidence="1">DMR45628</strain>
    </source>
</reference>
<gene>
    <name evidence="1" type="ORF">QE152_g4433</name>
</gene>
<sequence>MIGYTPRPSLTTPRMEEVVNHLFPRHQPVVFQCVQKAACGKLKSNKAPGPGNIPTEILKLVAAERPDIVLGDMKFPSARTG</sequence>
<dbReference type="AlphaFoldDB" id="A0AAW1N2S2"/>
<name>A0AAW1N2S2_POPJA</name>
<comment type="caution">
    <text evidence="1">The sequence shown here is derived from an EMBL/GenBank/DDBJ whole genome shotgun (WGS) entry which is preliminary data.</text>
</comment>
<organism evidence="1 2">
    <name type="scientific">Popillia japonica</name>
    <name type="common">Japanese beetle</name>
    <dbReference type="NCBI Taxonomy" id="7064"/>
    <lineage>
        <taxon>Eukaryota</taxon>
        <taxon>Metazoa</taxon>
        <taxon>Ecdysozoa</taxon>
        <taxon>Arthropoda</taxon>
        <taxon>Hexapoda</taxon>
        <taxon>Insecta</taxon>
        <taxon>Pterygota</taxon>
        <taxon>Neoptera</taxon>
        <taxon>Endopterygota</taxon>
        <taxon>Coleoptera</taxon>
        <taxon>Polyphaga</taxon>
        <taxon>Scarabaeiformia</taxon>
        <taxon>Scarabaeidae</taxon>
        <taxon>Rutelinae</taxon>
        <taxon>Popillia</taxon>
    </lineage>
</organism>
<dbReference type="EMBL" id="JASPKY010000022">
    <property type="protein sequence ID" value="KAK9752255.1"/>
    <property type="molecule type" value="Genomic_DNA"/>
</dbReference>